<proteinExistence type="predicted"/>
<dbReference type="Pfam" id="PF00085">
    <property type="entry name" value="Thioredoxin"/>
    <property type="match status" value="1"/>
</dbReference>
<dbReference type="PROSITE" id="PS51352">
    <property type="entry name" value="THIOREDOXIN_2"/>
    <property type="match status" value="1"/>
</dbReference>
<dbReference type="PANTHER" id="PTHR45663:SF11">
    <property type="entry name" value="GEO12009P1"/>
    <property type="match status" value="1"/>
</dbReference>
<feature type="non-terminal residue" evidence="5">
    <location>
        <position position="1"/>
    </location>
</feature>
<dbReference type="CDD" id="cd02947">
    <property type="entry name" value="TRX_family"/>
    <property type="match status" value="1"/>
</dbReference>
<comment type="caution">
    <text evidence="5">The sequence shown here is derived from an EMBL/GenBank/DDBJ whole genome shotgun (WGS) entry which is preliminary data.</text>
</comment>
<dbReference type="Gene3D" id="3.40.30.10">
    <property type="entry name" value="Glutaredoxin"/>
    <property type="match status" value="1"/>
</dbReference>
<dbReference type="GO" id="GO:0005737">
    <property type="term" value="C:cytoplasm"/>
    <property type="evidence" value="ECO:0007669"/>
    <property type="project" value="TreeGrafter"/>
</dbReference>
<keyword evidence="3" id="KW-1015">Disulfide bond</keyword>
<feature type="domain" description="Thioredoxin" evidence="4">
    <location>
        <begin position="10"/>
        <end position="132"/>
    </location>
</feature>
<dbReference type="InterPro" id="IPR036249">
    <property type="entry name" value="Thioredoxin-like_sf"/>
</dbReference>
<evidence type="ECO:0000256" key="3">
    <source>
        <dbReference type="ARBA" id="ARBA00023157"/>
    </source>
</evidence>
<dbReference type="OrthoDB" id="2121326at2759"/>
<dbReference type="SUPFAM" id="SSF52833">
    <property type="entry name" value="Thioredoxin-like"/>
    <property type="match status" value="1"/>
</dbReference>
<dbReference type="InParanoid" id="A0A1Y1YLF3"/>
<dbReference type="InterPro" id="IPR013766">
    <property type="entry name" value="Thioredoxin_domain"/>
</dbReference>
<evidence type="ECO:0000313" key="5">
    <source>
        <dbReference type="EMBL" id="ORX98586.1"/>
    </source>
</evidence>
<organism evidence="5 6">
    <name type="scientific">Basidiobolus meristosporus CBS 931.73</name>
    <dbReference type="NCBI Taxonomy" id="1314790"/>
    <lineage>
        <taxon>Eukaryota</taxon>
        <taxon>Fungi</taxon>
        <taxon>Fungi incertae sedis</taxon>
        <taxon>Zoopagomycota</taxon>
        <taxon>Entomophthoromycotina</taxon>
        <taxon>Basidiobolomycetes</taxon>
        <taxon>Basidiobolales</taxon>
        <taxon>Basidiobolaceae</taxon>
        <taxon>Basidiobolus</taxon>
    </lineage>
</organism>
<keyword evidence="2" id="KW-0249">Electron transport</keyword>
<dbReference type="InterPro" id="IPR017937">
    <property type="entry name" value="Thioredoxin_CS"/>
</dbReference>
<gene>
    <name evidence="5" type="ORF">K493DRAFT_313598</name>
</gene>
<dbReference type="STRING" id="1314790.A0A1Y1YLF3"/>
<name>A0A1Y1YLF3_9FUNG</name>
<reference evidence="5 6" key="1">
    <citation type="submission" date="2016-07" db="EMBL/GenBank/DDBJ databases">
        <title>Pervasive Adenine N6-methylation of Active Genes in Fungi.</title>
        <authorList>
            <consortium name="DOE Joint Genome Institute"/>
            <person name="Mondo S.J."/>
            <person name="Dannebaum R.O."/>
            <person name="Kuo R.C."/>
            <person name="Labutti K."/>
            <person name="Haridas S."/>
            <person name="Kuo A."/>
            <person name="Salamov A."/>
            <person name="Ahrendt S.R."/>
            <person name="Lipzen A."/>
            <person name="Sullivan W."/>
            <person name="Andreopoulos W.B."/>
            <person name="Clum A."/>
            <person name="Lindquist E."/>
            <person name="Daum C."/>
            <person name="Ramamoorthy G.K."/>
            <person name="Gryganskyi A."/>
            <person name="Culley D."/>
            <person name="Magnuson J.K."/>
            <person name="James T.Y."/>
            <person name="O'Malley M.A."/>
            <person name="Stajich J.E."/>
            <person name="Spatafora J.W."/>
            <person name="Visel A."/>
            <person name="Grigoriev I.V."/>
        </authorList>
    </citation>
    <scope>NUCLEOTIDE SEQUENCE [LARGE SCALE GENOMIC DNA]</scope>
    <source>
        <strain evidence="5 6">CBS 931.73</strain>
    </source>
</reference>
<evidence type="ECO:0000313" key="6">
    <source>
        <dbReference type="Proteomes" id="UP000193498"/>
    </source>
</evidence>
<dbReference type="Proteomes" id="UP000193498">
    <property type="component" value="Unassembled WGS sequence"/>
</dbReference>
<evidence type="ECO:0000259" key="4">
    <source>
        <dbReference type="PROSITE" id="PS51352"/>
    </source>
</evidence>
<keyword evidence="1" id="KW-0813">Transport</keyword>
<sequence>MRTLSRAATRSFNALRSAFLASSKEGQIIDATAESFHETLQQCKNSTVLIYFYADWCGPCRMVGPALKKAMKEAGNLVLIKVNVDEVQEVAAIYDINNLPSILMMSKNQVTERLIGMKDERTIRDFVDRASKMNRG</sequence>
<dbReference type="PANTHER" id="PTHR45663">
    <property type="entry name" value="GEO12009P1"/>
    <property type="match status" value="1"/>
</dbReference>
<keyword evidence="6" id="KW-1185">Reference proteome</keyword>
<dbReference type="PROSITE" id="PS00194">
    <property type="entry name" value="THIOREDOXIN_1"/>
    <property type="match status" value="1"/>
</dbReference>
<evidence type="ECO:0000256" key="2">
    <source>
        <dbReference type="ARBA" id="ARBA00022982"/>
    </source>
</evidence>
<evidence type="ECO:0000256" key="1">
    <source>
        <dbReference type="ARBA" id="ARBA00022448"/>
    </source>
</evidence>
<protein>
    <submittedName>
        <fullName evidence="5">Thioredoxin-like protein</fullName>
    </submittedName>
</protein>
<dbReference type="EMBL" id="MCFE01000111">
    <property type="protein sequence ID" value="ORX98586.1"/>
    <property type="molecule type" value="Genomic_DNA"/>
</dbReference>
<dbReference type="GO" id="GO:0015035">
    <property type="term" value="F:protein-disulfide reductase activity"/>
    <property type="evidence" value="ECO:0007669"/>
    <property type="project" value="TreeGrafter"/>
</dbReference>
<dbReference type="AlphaFoldDB" id="A0A1Y1YLF3"/>
<accession>A0A1Y1YLF3</accession>